<dbReference type="Proteomes" id="UP001519460">
    <property type="component" value="Unassembled WGS sequence"/>
</dbReference>
<sequence>AQGRPKREDNLETQGSISYSIADSCRIAVPSNSSNIDISDQQHCKTSFTTTTSQLAAGLLYRRSQNKHVNISDETSFTTTTSQLAAGLLYHRSQNNHINVEH</sequence>
<feature type="non-terminal residue" evidence="1">
    <location>
        <position position="1"/>
    </location>
</feature>
<comment type="caution">
    <text evidence="1">The sequence shown here is derived from an EMBL/GenBank/DDBJ whole genome shotgun (WGS) entry which is preliminary data.</text>
</comment>
<proteinExistence type="predicted"/>
<evidence type="ECO:0000313" key="2">
    <source>
        <dbReference type="Proteomes" id="UP001519460"/>
    </source>
</evidence>
<dbReference type="EMBL" id="JACVVK020000427">
    <property type="protein sequence ID" value="KAK7474742.1"/>
    <property type="molecule type" value="Genomic_DNA"/>
</dbReference>
<organism evidence="1 2">
    <name type="scientific">Batillaria attramentaria</name>
    <dbReference type="NCBI Taxonomy" id="370345"/>
    <lineage>
        <taxon>Eukaryota</taxon>
        <taxon>Metazoa</taxon>
        <taxon>Spiralia</taxon>
        <taxon>Lophotrochozoa</taxon>
        <taxon>Mollusca</taxon>
        <taxon>Gastropoda</taxon>
        <taxon>Caenogastropoda</taxon>
        <taxon>Sorbeoconcha</taxon>
        <taxon>Cerithioidea</taxon>
        <taxon>Batillariidae</taxon>
        <taxon>Batillaria</taxon>
    </lineage>
</organism>
<protein>
    <submittedName>
        <fullName evidence="1">Uncharacterized protein</fullName>
    </submittedName>
</protein>
<reference evidence="1 2" key="1">
    <citation type="journal article" date="2023" name="Sci. Data">
        <title>Genome assembly of the Korean intertidal mud-creeper Batillaria attramentaria.</title>
        <authorList>
            <person name="Patra A.K."/>
            <person name="Ho P.T."/>
            <person name="Jun S."/>
            <person name="Lee S.J."/>
            <person name="Kim Y."/>
            <person name="Won Y.J."/>
        </authorList>
    </citation>
    <scope>NUCLEOTIDE SEQUENCE [LARGE SCALE GENOMIC DNA]</scope>
    <source>
        <strain evidence="1">Wonlab-2016</strain>
    </source>
</reference>
<evidence type="ECO:0000313" key="1">
    <source>
        <dbReference type="EMBL" id="KAK7474742.1"/>
    </source>
</evidence>
<name>A0ABD0JIA8_9CAEN</name>
<dbReference type="AlphaFoldDB" id="A0ABD0JIA8"/>
<keyword evidence="2" id="KW-1185">Reference proteome</keyword>
<gene>
    <name evidence="1" type="ORF">BaRGS_00034035</name>
</gene>
<accession>A0ABD0JIA8</accession>